<proteinExistence type="inferred from homology"/>
<comment type="similarity">
    <text evidence="1">Belongs to the short-chain dehydrogenases/reductases (SDR) family.</text>
</comment>
<dbReference type="InterPro" id="IPR020904">
    <property type="entry name" value="Sc_DH/Rdtase_CS"/>
</dbReference>
<protein>
    <submittedName>
        <fullName evidence="3">SDR family oxidoreductase</fullName>
    </submittedName>
</protein>
<evidence type="ECO:0000313" key="4">
    <source>
        <dbReference type="Proteomes" id="UP000609531"/>
    </source>
</evidence>
<gene>
    <name evidence="3" type="ORF">JCR33_09760</name>
</gene>
<evidence type="ECO:0000256" key="2">
    <source>
        <dbReference type="ARBA" id="ARBA00023002"/>
    </source>
</evidence>
<evidence type="ECO:0000256" key="1">
    <source>
        <dbReference type="ARBA" id="ARBA00006484"/>
    </source>
</evidence>
<organism evidence="3 4">
    <name type="scientific">Acuticoccus mangrovi</name>
    <dbReference type="NCBI Taxonomy" id="2796142"/>
    <lineage>
        <taxon>Bacteria</taxon>
        <taxon>Pseudomonadati</taxon>
        <taxon>Pseudomonadota</taxon>
        <taxon>Alphaproteobacteria</taxon>
        <taxon>Hyphomicrobiales</taxon>
        <taxon>Amorphaceae</taxon>
        <taxon>Acuticoccus</taxon>
    </lineage>
</organism>
<dbReference type="Proteomes" id="UP000609531">
    <property type="component" value="Unassembled WGS sequence"/>
</dbReference>
<dbReference type="AlphaFoldDB" id="A0A934IPJ9"/>
<dbReference type="PANTHER" id="PTHR42760">
    <property type="entry name" value="SHORT-CHAIN DEHYDROGENASES/REDUCTASES FAMILY MEMBER"/>
    <property type="match status" value="1"/>
</dbReference>
<dbReference type="InterPro" id="IPR002347">
    <property type="entry name" value="SDR_fam"/>
</dbReference>
<reference evidence="3" key="1">
    <citation type="submission" date="2020-12" db="EMBL/GenBank/DDBJ databases">
        <title>Bacterial taxonomy.</title>
        <authorList>
            <person name="Pan X."/>
        </authorList>
    </citation>
    <scope>NUCLEOTIDE SEQUENCE</scope>
    <source>
        <strain evidence="3">B2012</strain>
    </source>
</reference>
<dbReference type="CDD" id="cd05233">
    <property type="entry name" value="SDR_c"/>
    <property type="match status" value="1"/>
</dbReference>
<accession>A0A934IPJ9</accession>
<dbReference type="FunFam" id="3.40.50.720:FF:000084">
    <property type="entry name" value="Short-chain dehydrogenase reductase"/>
    <property type="match status" value="1"/>
</dbReference>
<comment type="caution">
    <text evidence="3">The sequence shown here is derived from an EMBL/GenBank/DDBJ whole genome shotgun (WGS) entry which is preliminary data.</text>
</comment>
<dbReference type="PROSITE" id="PS00061">
    <property type="entry name" value="ADH_SHORT"/>
    <property type="match status" value="1"/>
</dbReference>
<dbReference type="InterPro" id="IPR036291">
    <property type="entry name" value="NAD(P)-bd_dom_sf"/>
</dbReference>
<dbReference type="PRINTS" id="PR00081">
    <property type="entry name" value="GDHRDH"/>
</dbReference>
<dbReference type="RefSeq" id="WP_198881867.1">
    <property type="nucleotide sequence ID" value="NZ_JAEKJA010000007.1"/>
</dbReference>
<dbReference type="SUPFAM" id="SSF51735">
    <property type="entry name" value="NAD(P)-binding Rossmann-fold domains"/>
    <property type="match status" value="1"/>
</dbReference>
<evidence type="ECO:0000313" key="3">
    <source>
        <dbReference type="EMBL" id="MBJ3775972.1"/>
    </source>
</evidence>
<dbReference type="PANTHER" id="PTHR42760:SF133">
    <property type="entry name" value="3-OXOACYL-[ACYL-CARRIER-PROTEIN] REDUCTASE"/>
    <property type="match status" value="1"/>
</dbReference>
<dbReference type="EMBL" id="JAEKJA010000007">
    <property type="protein sequence ID" value="MBJ3775972.1"/>
    <property type="molecule type" value="Genomic_DNA"/>
</dbReference>
<dbReference type="GO" id="GO:0016616">
    <property type="term" value="F:oxidoreductase activity, acting on the CH-OH group of donors, NAD or NADP as acceptor"/>
    <property type="evidence" value="ECO:0007669"/>
    <property type="project" value="TreeGrafter"/>
</dbReference>
<dbReference type="PRINTS" id="PR00080">
    <property type="entry name" value="SDRFAMILY"/>
</dbReference>
<name>A0A934IPJ9_9HYPH</name>
<sequence>MELTGVRALVTGGARGIGAAIVRELAARGARVAAVDIDFDGTQTMARRTDMTDEADVVGAVAWAADILGGLDVLVNNAGIVIEKPLLDTTAADFDRVIAVNLRGVFLAGREAARHFVTRPAGTSPGRIINIASELAHLGRSEYSPYCASKGGVISLTRSWARELAPRVLVNAVAPGPTDTDMLRRERQYAELKATAEGIPLARLGEAGDIARAVAFLASADSAFMTGSVVDVNGGAAMY</sequence>
<keyword evidence="2" id="KW-0560">Oxidoreductase</keyword>
<keyword evidence="4" id="KW-1185">Reference proteome</keyword>
<dbReference type="Gene3D" id="3.40.50.720">
    <property type="entry name" value="NAD(P)-binding Rossmann-like Domain"/>
    <property type="match status" value="1"/>
</dbReference>
<dbReference type="Pfam" id="PF13561">
    <property type="entry name" value="adh_short_C2"/>
    <property type="match status" value="1"/>
</dbReference>